<reference evidence="1 2" key="1">
    <citation type="submission" date="2016-11" db="EMBL/GenBank/DDBJ databases">
        <authorList>
            <person name="Jaros S."/>
            <person name="Januszkiewicz K."/>
            <person name="Wedrychowicz H."/>
        </authorList>
    </citation>
    <scope>NUCLEOTIDE SEQUENCE [LARGE SCALE GENOMIC DNA]</scope>
    <source>
        <strain evidence="1 2">GAS242</strain>
    </source>
</reference>
<evidence type="ECO:0000313" key="2">
    <source>
        <dbReference type="Proteomes" id="UP000190675"/>
    </source>
</evidence>
<dbReference type="Proteomes" id="UP000190675">
    <property type="component" value="Chromosome I"/>
</dbReference>
<accession>A0A1M5NS11</accession>
<dbReference type="AlphaFoldDB" id="A0A1M5NS11"/>
<protein>
    <submittedName>
        <fullName evidence="1">Uncharacterized protein</fullName>
    </submittedName>
</protein>
<name>A0A1M5NS11_9BRAD</name>
<dbReference type="RefSeq" id="WP_154073380.1">
    <property type="nucleotide sequence ID" value="NZ_LT670818.1"/>
</dbReference>
<dbReference type="EMBL" id="LT670818">
    <property type="protein sequence ID" value="SHG92394.1"/>
    <property type="molecule type" value="Genomic_DNA"/>
</dbReference>
<gene>
    <name evidence="1" type="ORF">SAMN05444169_4816</name>
</gene>
<organism evidence="1 2">
    <name type="scientific">Bradyrhizobium erythrophlei</name>
    <dbReference type="NCBI Taxonomy" id="1437360"/>
    <lineage>
        <taxon>Bacteria</taxon>
        <taxon>Pseudomonadati</taxon>
        <taxon>Pseudomonadota</taxon>
        <taxon>Alphaproteobacteria</taxon>
        <taxon>Hyphomicrobiales</taxon>
        <taxon>Nitrobacteraceae</taxon>
        <taxon>Bradyrhizobium</taxon>
    </lineage>
</organism>
<proteinExistence type="predicted"/>
<evidence type="ECO:0000313" key="1">
    <source>
        <dbReference type="EMBL" id="SHG92394.1"/>
    </source>
</evidence>
<sequence length="58" mass="6571">MGNPDTISSRQRDWQLIYGKSFPFLIGMNDIAPPRLPPRRGMDDGAAMVLVLKRGERK</sequence>